<accession>A0A4S8MET3</accession>
<protein>
    <submittedName>
        <fullName evidence="1">Uncharacterized protein</fullName>
    </submittedName>
</protein>
<gene>
    <name evidence="1" type="ORF">K435DRAFT_602396</name>
</gene>
<name>A0A4S8MET3_DENBC</name>
<dbReference type="OrthoDB" id="2843231at2759"/>
<keyword evidence="2" id="KW-1185">Reference proteome</keyword>
<evidence type="ECO:0000313" key="1">
    <source>
        <dbReference type="EMBL" id="THV00619.1"/>
    </source>
</evidence>
<sequence length="124" mass="13526">MTEAFANATCQEFHIYYAEDSVALSDTRQRRVLVGNAAEDAWNAEIKSDAHDLSGRLPLVVGMPVIIVDNVAVELRISNGSRGKLVGIKYCVKNDRRYALSVDVHLPGFTTPDPNAADPNVVTL</sequence>
<reference evidence="1 2" key="1">
    <citation type="journal article" date="2019" name="Nat. Ecol. Evol.">
        <title>Megaphylogeny resolves global patterns of mushroom evolution.</title>
        <authorList>
            <person name="Varga T."/>
            <person name="Krizsan K."/>
            <person name="Foldi C."/>
            <person name="Dima B."/>
            <person name="Sanchez-Garcia M."/>
            <person name="Sanchez-Ramirez S."/>
            <person name="Szollosi G.J."/>
            <person name="Szarkandi J.G."/>
            <person name="Papp V."/>
            <person name="Albert L."/>
            <person name="Andreopoulos W."/>
            <person name="Angelini C."/>
            <person name="Antonin V."/>
            <person name="Barry K.W."/>
            <person name="Bougher N.L."/>
            <person name="Buchanan P."/>
            <person name="Buyck B."/>
            <person name="Bense V."/>
            <person name="Catcheside P."/>
            <person name="Chovatia M."/>
            <person name="Cooper J."/>
            <person name="Damon W."/>
            <person name="Desjardin D."/>
            <person name="Finy P."/>
            <person name="Geml J."/>
            <person name="Haridas S."/>
            <person name="Hughes K."/>
            <person name="Justo A."/>
            <person name="Karasinski D."/>
            <person name="Kautmanova I."/>
            <person name="Kiss B."/>
            <person name="Kocsube S."/>
            <person name="Kotiranta H."/>
            <person name="LaButti K.M."/>
            <person name="Lechner B.E."/>
            <person name="Liimatainen K."/>
            <person name="Lipzen A."/>
            <person name="Lukacs Z."/>
            <person name="Mihaltcheva S."/>
            <person name="Morgado L.N."/>
            <person name="Niskanen T."/>
            <person name="Noordeloos M.E."/>
            <person name="Ohm R.A."/>
            <person name="Ortiz-Santana B."/>
            <person name="Ovrebo C."/>
            <person name="Racz N."/>
            <person name="Riley R."/>
            <person name="Savchenko A."/>
            <person name="Shiryaev A."/>
            <person name="Soop K."/>
            <person name="Spirin V."/>
            <person name="Szebenyi C."/>
            <person name="Tomsovsky M."/>
            <person name="Tulloss R.E."/>
            <person name="Uehling J."/>
            <person name="Grigoriev I.V."/>
            <person name="Vagvolgyi C."/>
            <person name="Papp T."/>
            <person name="Martin F.M."/>
            <person name="Miettinen O."/>
            <person name="Hibbett D.S."/>
            <person name="Nagy L.G."/>
        </authorList>
    </citation>
    <scope>NUCLEOTIDE SEQUENCE [LARGE SCALE GENOMIC DNA]</scope>
    <source>
        <strain evidence="1 2">CBS 962.96</strain>
    </source>
</reference>
<dbReference type="Proteomes" id="UP000297245">
    <property type="component" value="Unassembled WGS sequence"/>
</dbReference>
<evidence type="ECO:0000313" key="2">
    <source>
        <dbReference type="Proteomes" id="UP000297245"/>
    </source>
</evidence>
<organism evidence="1 2">
    <name type="scientific">Dendrothele bispora (strain CBS 962.96)</name>
    <dbReference type="NCBI Taxonomy" id="1314807"/>
    <lineage>
        <taxon>Eukaryota</taxon>
        <taxon>Fungi</taxon>
        <taxon>Dikarya</taxon>
        <taxon>Basidiomycota</taxon>
        <taxon>Agaricomycotina</taxon>
        <taxon>Agaricomycetes</taxon>
        <taxon>Agaricomycetidae</taxon>
        <taxon>Agaricales</taxon>
        <taxon>Agaricales incertae sedis</taxon>
        <taxon>Dendrothele</taxon>
    </lineage>
</organism>
<proteinExistence type="predicted"/>
<feature type="non-terminal residue" evidence="1">
    <location>
        <position position="124"/>
    </location>
</feature>
<dbReference type="EMBL" id="ML179101">
    <property type="protein sequence ID" value="THV00619.1"/>
    <property type="molecule type" value="Genomic_DNA"/>
</dbReference>
<dbReference type="AlphaFoldDB" id="A0A4S8MET3"/>